<dbReference type="InterPro" id="IPR032675">
    <property type="entry name" value="LRR_dom_sf"/>
</dbReference>
<dbReference type="Gene3D" id="3.80.10.10">
    <property type="entry name" value="Ribonuclease Inhibitor"/>
    <property type="match status" value="1"/>
</dbReference>
<gene>
    <name evidence="2" type="ORF">BGZ95_011913</name>
</gene>
<proteinExistence type="predicted"/>
<organism evidence="2 3">
    <name type="scientific">Linnemannia exigua</name>
    <dbReference type="NCBI Taxonomy" id="604196"/>
    <lineage>
        <taxon>Eukaryota</taxon>
        <taxon>Fungi</taxon>
        <taxon>Fungi incertae sedis</taxon>
        <taxon>Mucoromycota</taxon>
        <taxon>Mortierellomycotina</taxon>
        <taxon>Mortierellomycetes</taxon>
        <taxon>Mortierellales</taxon>
        <taxon>Mortierellaceae</taxon>
        <taxon>Linnemannia</taxon>
    </lineage>
</organism>
<name>A0AAD4D9A5_9FUNG</name>
<evidence type="ECO:0000313" key="2">
    <source>
        <dbReference type="EMBL" id="KAG0272344.1"/>
    </source>
</evidence>
<dbReference type="Proteomes" id="UP001194580">
    <property type="component" value="Unassembled WGS sequence"/>
</dbReference>
<dbReference type="SUPFAM" id="SSF52047">
    <property type="entry name" value="RNI-like"/>
    <property type="match status" value="1"/>
</dbReference>
<accession>A0AAD4D9A5</accession>
<dbReference type="EMBL" id="JAAAIL010000945">
    <property type="protein sequence ID" value="KAG0272344.1"/>
    <property type="molecule type" value="Genomic_DNA"/>
</dbReference>
<sequence length="641" mass="73565">MSPSLLYKNCHKFFALLELIENLCLWLDNKHILKLMLTSKGLYDAAAPCLWRNVNLYDDYRVELLYTNSNYKRKQGDDEPQKQDSNDSKKRVQTVAQPTFKTRSLEAGYAFLSYYLEGVHDSLYMEAEKKVPRPHNWISDDRASFFSKPIPLITKLRRLDVSLQGPALRTSRRSFFVDLRQAPAITPRLFRFMTCNAKTLTDVCLRDVPIPTLVDIRHLCRTISRLECLTHLTIDIPLAKTRRQKLACSVVLMIFFCCPPSLVSFKLRTTVCGDGQHEILESFLTPSVEDSDFEEKQVLPRQGPLPNLKVLELPQHETGYNTNLLRAVLGHCPALEEWDVPFVDERDDVVGLVDFFQHNKNPETTGKHLSALRHLHYTHPGTDGKGETAAAIIEMIPENQLESLTFHGYEDTIPDDPNNLGRFTRCFLLHSTSLVSIKLQDMDRIESKTIKGILTNCEALETLVLTCPETMLSRLTLDDATINNWKCVNLKELRMAVDLRPGYPNTHKMLEKFYNQLGVLKNLEILDLMSACRRPNHTSAHYSETAMTCMLSLGSLDGPSGFLNSLAGLKNLRVLLGSFFLKNPETSNMLDKDEVKWILDNWPHLEVIEFFSFRDRIHTSHKHINDMKVQRPNLQFFRKVN</sequence>
<dbReference type="AlphaFoldDB" id="A0AAD4D9A5"/>
<comment type="caution">
    <text evidence="2">The sequence shown here is derived from an EMBL/GenBank/DDBJ whole genome shotgun (WGS) entry which is preliminary data.</text>
</comment>
<evidence type="ECO:0000313" key="3">
    <source>
        <dbReference type="Proteomes" id="UP001194580"/>
    </source>
</evidence>
<dbReference type="PANTHER" id="PTHR31639">
    <property type="entry name" value="F-BOX PROTEIN-LIKE"/>
    <property type="match status" value="1"/>
</dbReference>
<feature type="compositionally biased region" description="Basic and acidic residues" evidence="1">
    <location>
        <begin position="74"/>
        <end position="90"/>
    </location>
</feature>
<evidence type="ECO:0000256" key="1">
    <source>
        <dbReference type="SAM" id="MobiDB-lite"/>
    </source>
</evidence>
<dbReference type="PANTHER" id="PTHR31639:SF256">
    <property type="entry name" value="OS07G0242900 PROTEIN"/>
    <property type="match status" value="1"/>
</dbReference>
<feature type="region of interest" description="Disordered" evidence="1">
    <location>
        <begin position="72"/>
        <end position="95"/>
    </location>
</feature>
<protein>
    <submittedName>
        <fullName evidence="2">Uncharacterized protein</fullName>
    </submittedName>
</protein>
<reference evidence="2" key="1">
    <citation type="journal article" date="2020" name="Fungal Divers.">
        <title>Resolving the Mortierellaceae phylogeny through synthesis of multi-gene phylogenetics and phylogenomics.</title>
        <authorList>
            <person name="Vandepol N."/>
            <person name="Liber J."/>
            <person name="Desiro A."/>
            <person name="Na H."/>
            <person name="Kennedy M."/>
            <person name="Barry K."/>
            <person name="Grigoriev I.V."/>
            <person name="Miller A.N."/>
            <person name="O'Donnell K."/>
            <person name="Stajich J.E."/>
            <person name="Bonito G."/>
        </authorList>
    </citation>
    <scope>NUCLEOTIDE SEQUENCE</scope>
    <source>
        <strain evidence="2">NRRL 28262</strain>
    </source>
</reference>
<keyword evidence="3" id="KW-1185">Reference proteome</keyword>